<organism evidence="1 2">
    <name type="scientific">Lysinibacillus alkalisoli</name>
    <dbReference type="NCBI Taxonomy" id="1911548"/>
    <lineage>
        <taxon>Bacteria</taxon>
        <taxon>Bacillati</taxon>
        <taxon>Bacillota</taxon>
        <taxon>Bacilli</taxon>
        <taxon>Bacillales</taxon>
        <taxon>Bacillaceae</taxon>
        <taxon>Lysinibacillus</taxon>
    </lineage>
</organism>
<protein>
    <recommendedName>
        <fullName evidence="3">Lipoprotein</fullName>
    </recommendedName>
</protein>
<accession>A0A917D6P6</accession>
<evidence type="ECO:0008006" key="3">
    <source>
        <dbReference type="Google" id="ProtNLM"/>
    </source>
</evidence>
<sequence>MNKTKIMMTGITATALTLAGCSTTDEENTQSSPPSNQHCKDWDWDEETQVWVCDERRSSYFGHYFLANQFFQNKKALQSSNVYQDHTRKATSGFGSGIKSTGG</sequence>
<gene>
    <name evidence="1" type="ORF">GCM10007425_01600</name>
</gene>
<reference evidence="1" key="1">
    <citation type="journal article" date="2014" name="Int. J. Syst. Evol. Microbiol.">
        <title>Complete genome sequence of Corynebacterium casei LMG S-19264T (=DSM 44701T), isolated from a smear-ripened cheese.</title>
        <authorList>
            <consortium name="US DOE Joint Genome Institute (JGI-PGF)"/>
            <person name="Walter F."/>
            <person name="Albersmeier A."/>
            <person name="Kalinowski J."/>
            <person name="Ruckert C."/>
        </authorList>
    </citation>
    <scope>NUCLEOTIDE SEQUENCE</scope>
    <source>
        <strain evidence="1">CGMCC 1.15760</strain>
    </source>
</reference>
<dbReference type="AlphaFoldDB" id="A0A917D6P6"/>
<dbReference type="PROSITE" id="PS51257">
    <property type="entry name" value="PROKAR_LIPOPROTEIN"/>
    <property type="match status" value="1"/>
</dbReference>
<evidence type="ECO:0000313" key="2">
    <source>
        <dbReference type="Proteomes" id="UP000616608"/>
    </source>
</evidence>
<dbReference type="Proteomes" id="UP000616608">
    <property type="component" value="Unassembled WGS sequence"/>
</dbReference>
<dbReference type="RefSeq" id="WP_188613110.1">
    <property type="nucleotide sequence ID" value="NZ_BMJT01000001.1"/>
</dbReference>
<evidence type="ECO:0000313" key="1">
    <source>
        <dbReference type="EMBL" id="GGG10966.1"/>
    </source>
</evidence>
<reference evidence="1" key="2">
    <citation type="submission" date="2020-09" db="EMBL/GenBank/DDBJ databases">
        <authorList>
            <person name="Sun Q."/>
            <person name="Zhou Y."/>
        </authorList>
    </citation>
    <scope>NUCLEOTIDE SEQUENCE</scope>
    <source>
        <strain evidence="1">CGMCC 1.15760</strain>
    </source>
</reference>
<keyword evidence="2" id="KW-1185">Reference proteome</keyword>
<proteinExistence type="predicted"/>
<comment type="caution">
    <text evidence="1">The sequence shown here is derived from an EMBL/GenBank/DDBJ whole genome shotgun (WGS) entry which is preliminary data.</text>
</comment>
<dbReference type="EMBL" id="BMJT01000001">
    <property type="protein sequence ID" value="GGG10966.1"/>
    <property type="molecule type" value="Genomic_DNA"/>
</dbReference>
<name>A0A917D6P6_9BACI</name>